<dbReference type="GO" id="GO:0016020">
    <property type="term" value="C:membrane"/>
    <property type="evidence" value="ECO:0007669"/>
    <property type="project" value="InterPro"/>
</dbReference>
<dbReference type="Gene3D" id="1.20.5.1930">
    <property type="match status" value="1"/>
</dbReference>
<name>A0A1W7CXR0_9ACTN</name>
<feature type="transmembrane region" description="Helical" evidence="4">
    <location>
        <begin position="72"/>
        <end position="88"/>
    </location>
</feature>
<feature type="transmembrane region" description="Helical" evidence="4">
    <location>
        <begin position="33"/>
        <end position="52"/>
    </location>
</feature>
<evidence type="ECO:0000256" key="2">
    <source>
        <dbReference type="ARBA" id="ARBA00022777"/>
    </source>
</evidence>
<evidence type="ECO:0000256" key="3">
    <source>
        <dbReference type="ARBA" id="ARBA00023012"/>
    </source>
</evidence>
<organism evidence="6 7">
    <name type="scientific">Streptomyces marincola</name>
    <dbReference type="NCBI Taxonomy" id="2878388"/>
    <lineage>
        <taxon>Bacteria</taxon>
        <taxon>Bacillati</taxon>
        <taxon>Actinomycetota</taxon>
        <taxon>Actinomycetes</taxon>
        <taxon>Kitasatosporales</taxon>
        <taxon>Streptomycetaceae</taxon>
        <taxon>Streptomyces</taxon>
    </lineage>
</organism>
<dbReference type="PANTHER" id="PTHR24421:SF63">
    <property type="entry name" value="SENSOR HISTIDINE KINASE DESK"/>
    <property type="match status" value="1"/>
</dbReference>
<dbReference type="GO" id="GO:0000155">
    <property type="term" value="F:phosphorelay sensor kinase activity"/>
    <property type="evidence" value="ECO:0007669"/>
    <property type="project" value="InterPro"/>
</dbReference>
<dbReference type="EMBL" id="CP021121">
    <property type="protein sequence ID" value="ARQ69505.1"/>
    <property type="molecule type" value="Genomic_DNA"/>
</dbReference>
<keyword evidence="3" id="KW-0902">Two-component regulatory system</keyword>
<sequence length="375" mass="40819">MDSAARLAGTVVILIGLAAVVHAKVQWLSDDPVSGHIAPVLLLTSCFLALSYRLVRCAMCGWREPDDIWRELGLFSCATIVLIVYFQAHSGGLAMTFVGVVVLAVRLLLAALLALPVLGTTWATFIAEGLSPFHLLAVLTLVISTGTAYFFVGWITSRYQEAVRSAARQRQEALVEERMRFARDLHDVLGHSLSVIALQSELGARLVTTNPEGARSALKSVADLSRSSIADVREVANGYRMRRLAAEIGEVVDVLRMAGVAVECDDVPDELPPDIEQTLAWVARESVTNILRHSDAARCRMRLSRVDDRVTFEISNDGAGPWDGQAGSGLLGLRHRVEAQDGVLVWGPHADSWYSVRAEVPLTTARDGTRTGDRQ</sequence>
<keyword evidence="2" id="KW-0418">Kinase</keyword>
<dbReference type="GO" id="GO:0046983">
    <property type="term" value="F:protein dimerization activity"/>
    <property type="evidence" value="ECO:0007669"/>
    <property type="project" value="InterPro"/>
</dbReference>
<keyword evidence="4" id="KW-0472">Membrane</keyword>
<feature type="domain" description="Signal transduction histidine kinase subgroup 3 dimerisation and phosphoacceptor" evidence="5">
    <location>
        <begin position="177"/>
        <end position="240"/>
    </location>
</feature>
<evidence type="ECO:0000256" key="4">
    <source>
        <dbReference type="SAM" id="Phobius"/>
    </source>
</evidence>
<dbReference type="SUPFAM" id="SSF55874">
    <property type="entry name" value="ATPase domain of HSP90 chaperone/DNA topoisomerase II/histidine kinase"/>
    <property type="match status" value="1"/>
</dbReference>
<feature type="transmembrane region" description="Helical" evidence="4">
    <location>
        <begin position="94"/>
        <end position="123"/>
    </location>
</feature>
<protein>
    <recommendedName>
        <fullName evidence="5">Signal transduction histidine kinase subgroup 3 dimerisation and phosphoacceptor domain-containing protein</fullName>
    </recommendedName>
</protein>
<dbReference type="InterPro" id="IPR011712">
    <property type="entry name" value="Sig_transdc_His_kin_sub3_dim/P"/>
</dbReference>
<gene>
    <name evidence="6" type="ORF">CAG99_12085</name>
</gene>
<accession>A0A1W7CXR0</accession>
<dbReference type="InterPro" id="IPR050482">
    <property type="entry name" value="Sensor_HK_TwoCompSys"/>
</dbReference>
<dbReference type="Pfam" id="PF07730">
    <property type="entry name" value="HisKA_3"/>
    <property type="match status" value="1"/>
</dbReference>
<proteinExistence type="predicted"/>
<dbReference type="KEGG" id="smao:CAG99_12085"/>
<reference evidence="6 7" key="1">
    <citation type="submission" date="2017-05" db="EMBL/GenBank/DDBJ databases">
        <title>Complete genome sequence of Streptomyces sp. SCSIO 03032 revealed the diverse biosynthetic pathways for its bioactive secondary metabolites.</title>
        <authorList>
            <person name="Ma L."/>
            <person name="Zhu Y."/>
            <person name="Zhang W."/>
            <person name="Zhang G."/>
            <person name="Tian X."/>
            <person name="Zhang S."/>
            <person name="Zhang C."/>
        </authorList>
    </citation>
    <scope>NUCLEOTIDE SEQUENCE [LARGE SCALE GENOMIC DNA]</scope>
    <source>
        <strain evidence="6 7">SCSIO 03032</strain>
    </source>
</reference>
<keyword evidence="4" id="KW-0812">Transmembrane</keyword>
<dbReference type="AlphaFoldDB" id="A0A1W7CXR0"/>
<evidence type="ECO:0000259" key="5">
    <source>
        <dbReference type="Pfam" id="PF07730"/>
    </source>
</evidence>
<dbReference type="PANTHER" id="PTHR24421">
    <property type="entry name" value="NITRATE/NITRITE SENSOR PROTEIN NARX-RELATED"/>
    <property type="match status" value="1"/>
</dbReference>
<evidence type="ECO:0000256" key="1">
    <source>
        <dbReference type="ARBA" id="ARBA00022679"/>
    </source>
</evidence>
<keyword evidence="4" id="KW-1133">Transmembrane helix</keyword>
<dbReference type="InterPro" id="IPR036890">
    <property type="entry name" value="HATPase_C_sf"/>
</dbReference>
<keyword evidence="7" id="KW-1185">Reference proteome</keyword>
<feature type="transmembrane region" description="Helical" evidence="4">
    <location>
        <begin position="135"/>
        <end position="155"/>
    </location>
</feature>
<evidence type="ECO:0000313" key="6">
    <source>
        <dbReference type="EMBL" id="ARQ69505.1"/>
    </source>
</evidence>
<dbReference type="Gene3D" id="3.30.565.10">
    <property type="entry name" value="Histidine kinase-like ATPase, C-terminal domain"/>
    <property type="match status" value="1"/>
</dbReference>
<evidence type="ECO:0000313" key="7">
    <source>
        <dbReference type="Proteomes" id="UP000194218"/>
    </source>
</evidence>
<keyword evidence="1" id="KW-0808">Transferase</keyword>
<dbReference type="Proteomes" id="UP000194218">
    <property type="component" value="Chromosome"/>
</dbReference>
<dbReference type="CDD" id="cd16917">
    <property type="entry name" value="HATPase_UhpB-NarQ-NarX-like"/>
    <property type="match status" value="1"/>
</dbReference>